<dbReference type="EMBL" id="VHLH01000010">
    <property type="protein sequence ID" value="TPW29573.1"/>
    <property type="molecule type" value="Genomic_DNA"/>
</dbReference>
<dbReference type="GO" id="GO:0033281">
    <property type="term" value="C:TAT protein transport complex"/>
    <property type="evidence" value="ECO:0007669"/>
    <property type="project" value="UniProtKB-UniRule"/>
</dbReference>
<evidence type="ECO:0000256" key="10">
    <source>
        <dbReference type="SAM" id="MobiDB-lite"/>
    </source>
</evidence>
<feature type="region of interest" description="Disordered" evidence="10">
    <location>
        <begin position="99"/>
        <end position="334"/>
    </location>
</feature>
<feature type="compositionally biased region" description="Basic and acidic residues" evidence="10">
    <location>
        <begin position="132"/>
        <end position="145"/>
    </location>
</feature>
<evidence type="ECO:0000313" key="11">
    <source>
        <dbReference type="EMBL" id="TPW29573.1"/>
    </source>
</evidence>
<keyword evidence="6 9" id="KW-1133">Transmembrane helix</keyword>
<evidence type="ECO:0000256" key="2">
    <source>
        <dbReference type="ARBA" id="ARBA00022448"/>
    </source>
</evidence>
<feature type="compositionally biased region" description="Basic residues" evidence="10">
    <location>
        <begin position="153"/>
        <end position="164"/>
    </location>
</feature>
<dbReference type="NCBIfam" id="TIGR01410">
    <property type="entry name" value="tatB"/>
    <property type="match status" value="1"/>
</dbReference>
<comment type="caution">
    <text evidence="11">The sequence shown here is derived from an EMBL/GenBank/DDBJ whole genome shotgun (WGS) entry which is preliminary data.</text>
</comment>
<dbReference type="OrthoDB" id="7206969at2"/>
<sequence>MFDIGAPELLVIAVVLIVVVGPKDLPRMLRAFGKTTAKLRSMASEFRTQFDEALNDSEFDEVRKTISDAQNLNPSKNLRDVMNPLRKVGEEIRSGLDEAVRPASVSKTTQADRDALSAVTEGEPIGEPQPNELHEPDREGLDEAKPAAPVKKAATRKGSTKKPGAKTASASKKPATAKGASTNGSAAPARKTRAKTAANGAAAPKAAASRTASKAGAGNGASEANGHAGTANPSNGAKAARSGARAKAAATGGTKAKPARSTSANGSAADTGEGGASPGAGKITNGAKPASATTAVAEKARGKGRTVSRPVNGTADEPGAPGETGANHTDDKTP</sequence>
<dbReference type="Pfam" id="PF02416">
    <property type="entry name" value="TatA_B_E"/>
    <property type="match status" value="1"/>
</dbReference>
<organism evidence="11 12">
    <name type="scientific">Pararhizobium mangrovi</name>
    <dbReference type="NCBI Taxonomy" id="2590452"/>
    <lineage>
        <taxon>Bacteria</taxon>
        <taxon>Pseudomonadati</taxon>
        <taxon>Pseudomonadota</taxon>
        <taxon>Alphaproteobacteria</taxon>
        <taxon>Hyphomicrobiales</taxon>
        <taxon>Rhizobiaceae</taxon>
        <taxon>Rhizobium/Agrobacterium group</taxon>
        <taxon>Pararhizobium</taxon>
    </lineage>
</organism>
<proteinExistence type="inferred from homology"/>
<accession>A0A506U5E5</accession>
<dbReference type="PRINTS" id="PR01506">
    <property type="entry name" value="TATBPROTEIN"/>
</dbReference>
<dbReference type="Gene3D" id="1.20.5.3310">
    <property type="match status" value="1"/>
</dbReference>
<dbReference type="PANTHER" id="PTHR33162:SF1">
    <property type="entry name" value="SEC-INDEPENDENT PROTEIN TRANSLOCASE PROTEIN TATA, CHLOROPLASTIC"/>
    <property type="match status" value="1"/>
</dbReference>
<keyword evidence="2 9" id="KW-0813">Transport</keyword>
<dbReference type="Proteomes" id="UP000320314">
    <property type="component" value="Unassembled WGS sequence"/>
</dbReference>
<dbReference type="GO" id="GO:0008320">
    <property type="term" value="F:protein transmembrane transporter activity"/>
    <property type="evidence" value="ECO:0007669"/>
    <property type="project" value="UniProtKB-UniRule"/>
</dbReference>
<dbReference type="RefSeq" id="WP_141166316.1">
    <property type="nucleotide sequence ID" value="NZ_VHLH01000010.1"/>
</dbReference>
<evidence type="ECO:0000256" key="6">
    <source>
        <dbReference type="ARBA" id="ARBA00022989"/>
    </source>
</evidence>
<dbReference type="HAMAP" id="MF_00237">
    <property type="entry name" value="TatB"/>
    <property type="match status" value="1"/>
</dbReference>
<evidence type="ECO:0000256" key="5">
    <source>
        <dbReference type="ARBA" id="ARBA00022927"/>
    </source>
</evidence>
<dbReference type="InterPro" id="IPR018448">
    <property type="entry name" value="TatB"/>
</dbReference>
<evidence type="ECO:0000313" key="12">
    <source>
        <dbReference type="Proteomes" id="UP000320314"/>
    </source>
</evidence>
<keyword evidence="7 9" id="KW-0811">Translocation</keyword>
<keyword evidence="12" id="KW-1185">Reference proteome</keyword>
<comment type="subcellular location">
    <subcellularLocation>
        <location evidence="9">Cell membrane</location>
        <topology evidence="9">Single-pass membrane protein</topology>
    </subcellularLocation>
    <subcellularLocation>
        <location evidence="1">Membrane</location>
        <topology evidence="1">Single-pass membrane protein</topology>
    </subcellularLocation>
</comment>
<evidence type="ECO:0000256" key="4">
    <source>
        <dbReference type="ARBA" id="ARBA00022692"/>
    </source>
</evidence>
<evidence type="ECO:0000256" key="7">
    <source>
        <dbReference type="ARBA" id="ARBA00023010"/>
    </source>
</evidence>
<protein>
    <recommendedName>
        <fullName evidence="9">Sec-independent protein translocase protein TatB</fullName>
    </recommendedName>
</protein>
<keyword evidence="5 9" id="KW-0653">Protein transport</keyword>
<keyword evidence="8 9" id="KW-0472">Membrane</keyword>
<evidence type="ECO:0000256" key="8">
    <source>
        <dbReference type="ARBA" id="ARBA00023136"/>
    </source>
</evidence>
<feature type="compositionally biased region" description="Low complexity" evidence="10">
    <location>
        <begin position="236"/>
        <end position="260"/>
    </location>
</feature>
<keyword evidence="4 9" id="KW-0812">Transmembrane</keyword>
<keyword evidence="3 9" id="KW-1003">Cell membrane</keyword>
<evidence type="ECO:0000256" key="3">
    <source>
        <dbReference type="ARBA" id="ARBA00022475"/>
    </source>
</evidence>
<evidence type="ECO:0000256" key="9">
    <source>
        <dbReference type="HAMAP-Rule" id="MF_00237"/>
    </source>
</evidence>
<name>A0A506U5E5_9HYPH</name>
<comment type="function">
    <text evidence="9">Part of the twin-arginine translocation (Tat) system that transports large folded proteins containing a characteristic twin-arginine motif in their signal peptide across membranes. Together with TatC, TatB is part of a receptor directly interacting with Tat signal peptides. TatB may form an oligomeric binding site that transiently accommodates folded Tat precursor proteins before their translocation.</text>
</comment>
<dbReference type="GO" id="GO:0043953">
    <property type="term" value="P:protein transport by the Tat complex"/>
    <property type="evidence" value="ECO:0007669"/>
    <property type="project" value="UniProtKB-UniRule"/>
</dbReference>
<dbReference type="InterPro" id="IPR003369">
    <property type="entry name" value="TatA/B/E"/>
</dbReference>
<comment type="similarity">
    <text evidence="9">Belongs to the TatB family.</text>
</comment>
<feature type="compositionally biased region" description="Low complexity" evidence="10">
    <location>
        <begin position="165"/>
        <end position="229"/>
    </location>
</feature>
<gene>
    <name evidence="9 11" type="primary">tatB</name>
    <name evidence="11" type="ORF">FJU11_06940</name>
</gene>
<evidence type="ECO:0000256" key="1">
    <source>
        <dbReference type="ARBA" id="ARBA00004167"/>
    </source>
</evidence>
<dbReference type="AlphaFoldDB" id="A0A506U5E5"/>
<reference evidence="11 12" key="1">
    <citation type="submission" date="2019-06" db="EMBL/GenBank/DDBJ databases">
        <authorList>
            <person name="Li M."/>
        </authorList>
    </citation>
    <scope>NUCLEOTIDE SEQUENCE [LARGE SCALE GENOMIC DNA]</scope>
    <source>
        <strain evidence="11 12">BGMRC6574</strain>
    </source>
</reference>
<comment type="subunit">
    <text evidence="9">The Tat system comprises two distinct complexes: a TatABC complex, containing multiple copies of TatA, TatB and TatC subunits, and a separate TatA complex, containing only TatA subunits. Substrates initially bind to the TatABC complex, which probably triggers association of the separate TatA complex to form the active translocon.</text>
</comment>
<dbReference type="PANTHER" id="PTHR33162">
    <property type="entry name" value="SEC-INDEPENDENT PROTEIN TRANSLOCASE PROTEIN TATA, CHLOROPLASTIC"/>
    <property type="match status" value="1"/>
</dbReference>